<evidence type="ECO:0000256" key="12">
    <source>
        <dbReference type="ARBA" id="ARBA00093663"/>
    </source>
</evidence>
<keyword evidence="15" id="KW-1185">Reference proteome</keyword>
<evidence type="ECO:0000259" key="13">
    <source>
        <dbReference type="PROSITE" id="PS51462"/>
    </source>
</evidence>
<evidence type="ECO:0000256" key="8">
    <source>
        <dbReference type="ARBA" id="ARBA00026102"/>
    </source>
</evidence>
<organism evidence="14 15">
    <name type="scientific">Acrasis kona</name>
    <dbReference type="NCBI Taxonomy" id="1008807"/>
    <lineage>
        <taxon>Eukaryota</taxon>
        <taxon>Discoba</taxon>
        <taxon>Heterolobosea</taxon>
        <taxon>Tetramitia</taxon>
        <taxon>Eutetramitia</taxon>
        <taxon>Acrasidae</taxon>
        <taxon>Acrasis</taxon>
    </lineage>
</organism>
<reference evidence="14 15" key="1">
    <citation type="submission" date="2024-03" db="EMBL/GenBank/DDBJ databases">
        <title>The Acrasis kona genome and developmental transcriptomes reveal deep origins of eukaryotic multicellular pathways.</title>
        <authorList>
            <person name="Sheikh S."/>
            <person name="Fu C.-J."/>
            <person name="Brown M.W."/>
            <person name="Baldauf S.L."/>
        </authorList>
    </citation>
    <scope>NUCLEOTIDE SEQUENCE [LARGE SCALE GENOMIC DNA]</scope>
    <source>
        <strain evidence="14 15">ATCC MYA-3509</strain>
    </source>
</reference>
<proteinExistence type="inferred from homology"/>
<dbReference type="GO" id="GO:0005829">
    <property type="term" value="C:cytosol"/>
    <property type="evidence" value="ECO:0007669"/>
    <property type="project" value="TreeGrafter"/>
</dbReference>
<dbReference type="CDD" id="cd04694">
    <property type="entry name" value="NUDIX_Nudt17"/>
    <property type="match status" value="1"/>
</dbReference>
<comment type="cofactor">
    <cofactor evidence="1">
        <name>Mn(2+)</name>
        <dbReference type="ChEBI" id="CHEBI:29035"/>
    </cofactor>
</comment>
<evidence type="ECO:0000313" key="14">
    <source>
        <dbReference type="EMBL" id="KAL0477024.1"/>
    </source>
</evidence>
<dbReference type="Gene3D" id="3.90.79.10">
    <property type="entry name" value="Nucleoside Triphosphate Pyrophosphohydrolase"/>
    <property type="match status" value="1"/>
</dbReference>
<dbReference type="EMBL" id="JAOPGA020000133">
    <property type="protein sequence ID" value="KAL0477024.1"/>
    <property type="molecule type" value="Genomic_DNA"/>
</dbReference>
<dbReference type="InterPro" id="IPR033716">
    <property type="entry name" value="Nudt17_dom"/>
</dbReference>
<dbReference type="InterPro" id="IPR050241">
    <property type="entry name" value="NAD-cap_RNA_hydrolase_NudC"/>
</dbReference>
<comment type="cofactor">
    <cofactor evidence="2">
        <name>Mg(2+)</name>
        <dbReference type="ChEBI" id="CHEBI:18420"/>
    </cofactor>
</comment>
<evidence type="ECO:0000313" key="15">
    <source>
        <dbReference type="Proteomes" id="UP001431209"/>
    </source>
</evidence>
<name>A0AAW2YJ57_9EUKA</name>
<evidence type="ECO:0000256" key="11">
    <source>
        <dbReference type="ARBA" id="ARBA00093621"/>
    </source>
</evidence>
<evidence type="ECO:0000256" key="6">
    <source>
        <dbReference type="ARBA" id="ARBA00022842"/>
    </source>
</evidence>
<dbReference type="GO" id="GO:0005777">
    <property type="term" value="C:peroxisome"/>
    <property type="evidence" value="ECO:0007669"/>
    <property type="project" value="TreeGrafter"/>
</dbReference>
<dbReference type="GO" id="GO:0035529">
    <property type="term" value="F:NADH pyrophosphatase activity"/>
    <property type="evidence" value="ECO:0007669"/>
    <property type="project" value="TreeGrafter"/>
</dbReference>
<comment type="caution">
    <text evidence="14">The sequence shown here is derived from an EMBL/GenBank/DDBJ whole genome shotgun (WGS) entry which is preliminary data.</text>
</comment>
<dbReference type="PANTHER" id="PTHR42904">
    <property type="entry name" value="NUDIX HYDROLASE, NUDC SUBFAMILY"/>
    <property type="match status" value="1"/>
</dbReference>
<evidence type="ECO:0000256" key="5">
    <source>
        <dbReference type="ARBA" id="ARBA00022801"/>
    </source>
</evidence>
<accession>A0AAW2YJ57</accession>
<keyword evidence="6" id="KW-0460">Magnesium</keyword>
<gene>
    <name evidence="14" type="ORF">AKO1_006402</name>
</gene>
<evidence type="ECO:0000256" key="7">
    <source>
        <dbReference type="ARBA" id="ARBA00023211"/>
    </source>
</evidence>
<keyword evidence="7" id="KW-0464">Manganese</keyword>
<dbReference type="SUPFAM" id="SSF55811">
    <property type="entry name" value="Nudix"/>
    <property type="match status" value="1"/>
</dbReference>
<dbReference type="InterPro" id="IPR015797">
    <property type="entry name" value="NUDIX_hydrolase-like_dom_sf"/>
</dbReference>
<keyword evidence="4" id="KW-0479">Metal-binding</keyword>
<dbReference type="GO" id="GO:0019677">
    <property type="term" value="P:NAD+ catabolic process"/>
    <property type="evidence" value="ECO:0007669"/>
    <property type="project" value="TreeGrafter"/>
</dbReference>
<protein>
    <recommendedName>
        <fullName evidence="11">m7GpppN-mRNA hydrolase NUDT17</fullName>
        <ecNumber evidence="8">3.6.1.62</ecNumber>
    </recommendedName>
    <alternativeName>
        <fullName evidence="12">Nucleoside diphosphate-linked moiety X motif 17</fullName>
    </alternativeName>
</protein>
<feature type="domain" description="Nudix hydrolase" evidence="13">
    <location>
        <begin position="96"/>
        <end position="245"/>
    </location>
</feature>
<evidence type="ECO:0000256" key="2">
    <source>
        <dbReference type="ARBA" id="ARBA00001946"/>
    </source>
</evidence>
<evidence type="ECO:0000256" key="10">
    <source>
        <dbReference type="ARBA" id="ARBA00093415"/>
    </source>
</evidence>
<dbReference type="Proteomes" id="UP001431209">
    <property type="component" value="Unassembled WGS sequence"/>
</dbReference>
<evidence type="ECO:0000256" key="4">
    <source>
        <dbReference type="ARBA" id="ARBA00022723"/>
    </source>
</evidence>
<evidence type="ECO:0000256" key="1">
    <source>
        <dbReference type="ARBA" id="ARBA00001936"/>
    </source>
</evidence>
<dbReference type="GO" id="GO:0006742">
    <property type="term" value="P:NADP+ catabolic process"/>
    <property type="evidence" value="ECO:0007669"/>
    <property type="project" value="TreeGrafter"/>
</dbReference>
<sequence length="301" mass="34261">MKLFLKKVGLEVKTDPALFEKSIFEYFEERGTVFNANLEVKDRKVLLSNSTTNNTMLNAPMGRSPHCPMALFNKWSEQDQQRSMDLLNSGSRKFKRVSIAVSVLLENSPTNHILLTRRGLHMRSFPGIWVLPGGGVESYDQDIFETARRELLEETGIDTSRECWSILAMWESVYPTFLHQGPPKRHHLVIYLKAKLNLFSKLDSTAFDLLKPQEEEVDAITWLNKQDLSKVLQKSDAKELLPSNKENSFLAVELKNKQPILMYLNQLQTIEAGAGDSVALSQERLSLGTVFAMKQWITQSG</sequence>
<dbReference type="Pfam" id="PF00293">
    <property type="entry name" value="NUDIX"/>
    <property type="match status" value="1"/>
</dbReference>
<comment type="similarity">
    <text evidence="3">Belongs to the Nudix hydrolase family.</text>
</comment>
<evidence type="ECO:0000256" key="9">
    <source>
        <dbReference type="ARBA" id="ARBA00093205"/>
    </source>
</evidence>
<dbReference type="PROSITE" id="PS51462">
    <property type="entry name" value="NUDIX"/>
    <property type="match status" value="1"/>
</dbReference>
<dbReference type="InterPro" id="IPR000086">
    <property type="entry name" value="NUDIX_hydrolase_dom"/>
</dbReference>
<comment type="catalytic activity">
    <reaction evidence="9">
        <text>a 5'-end (N(7)-methyl 5'-triphosphoguanosine)-ribonucleoside in mRNA + H2O = N(7)-methyl-GDP + a 5'-end phospho-ribonucleoside in mRNA + 2 H(+)</text>
        <dbReference type="Rhea" id="RHEA:67484"/>
        <dbReference type="Rhea" id="RHEA-COMP:15692"/>
        <dbReference type="Rhea" id="RHEA-COMP:17167"/>
        <dbReference type="ChEBI" id="CHEBI:15377"/>
        <dbReference type="ChEBI" id="CHEBI:15378"/>
        <dbReference type="ChEBI" id="CHEBI:63714"/>
        <dbReference type="ChEBI" id="CHEBI:138282"/>
        <dbReference type="ChEBI" id="CHEBI:156461"/>
        <dbReference type="EC" id="3.6.1.62"/>
    </reaction>
</comment>
<dbReference type="EC" id="3.6.1.62" evidence="8"/>
<dbReference type="GO" id="GO:0140933">
    <property type="term" value="F:5'-(N(7)-methylguanosine 5'-triphospho)-[mRNA] hydrolase activity"/>
    <property type="evidence" value="ECO:0007669"/>
    <property type="project" value="UniProtKB-EC"/>
</dbReference>
<comment type="function">
    <text evidence="10">Acts as a decapping enzyme capable of hydrolyzing monomethylated capped RNAs (in vitro). Hydrolyzes monomethylated capped RNA after alpha and beta phosphates to form N(7)-methyl-GDP. Shows low activity towards unmethylated capped RNA.</text>
</comment>
<evidence type="ECO:0000256" key="3">
    <source>
        <dbReference type="ARBA" id="ARBA00005582"/>
    </source>
</evidence>
<keyword evidence="5" id="KW-0378">Hydrolase</keyword>
<dbReference type="PANTHER" id="PTHR42904:SF1">
    <property type="entry name" value="NUCLEOSIDE DIPHOSPHATE-LINKED MOIETY X MOTIF 17"/>
    <property type="match status" value="1"/>
</dbReference>
<dbReference type="AlphaFoldDB" id="A0AAW2YJ57"/>
<dbReference type="GO" id="GO:0046872">
    <property type="term" value="F:metal ion binding"/>
    <property type="evidence" value="ECO:0007669"/>
    <property type="project" value="UniProtKB-KW"/>
</dbReference>